<dbReference type="Gene3D" id="2.130.10.10">
    <property type="entry name" value="YVTN repeat-like/Quinoprotein amine dehydrogenase"/>
    <property type="match status" value="1"/>
</dbReference>
<dbReference type="PANTHER" id="PTHR43739:SF5">
    <property type="entry name" value="EXO-ALPHA-SIALIDASE"/>
    <property type="match status" value="1"/>
</dbReference>
<proteinExistence type="predicted"/>
<evidence type="ECO:0000313" key="2">
    <source>
        <dbReference type="Proteomes" id="UP000199614"/>
    </source>
</evidence>
<dbReference type="CDD" id="cd15482">
    <property type="entry name" value="Sialidase_non-viral"/>
    <property type="match status" value="1"/>
</dbReference>
<dbReference type="InterPro" id="IPR052025">
    <property type="entry name" value="Xyloglucanase_GH74"/>
</dbReference>
<evidence type="ECO:0008006" key="3">
    <source>
        <dbReference type="Google" id="ProtNLM"/>
    </source>
</evidence>
<dbReference type="NCBIfam" id="NF045728">
    <property type="entry name" value="glycosyl_F510_1955"/>
    <property type="match status" value="1"/>
</dbReference>
<dbReference type="PANTHER" id="PTHR43739">
    <property type="entry name" value="XYLOGLUCANASE (EUROFUNG)"/>
    <property type="match status" value="1"/>
</dbReference>
<dbReference type="GO" id="GO:0010411">
    <property type="term" value="P:xyloglucan metabolic process"/>
    <property type="evidence" value="ECO:0007669"/>
    <property type="project" value="TreeGrafter"/>
</dbReference>
<name>A0A1I5GY12_PSUAM</name>
<dbReference type="InterPro" id="IPR015943">
    <property type="entry name" value="WD40/YVTN_repeat-like_dom_sf"/>
</dbReference>
<dbReference type="RefSeq" id="WP_342743049.1">
    <property type="nucleotide sequence ID" value="NZ_FOUY01000053.1"/>
</dbReference>
<dbReference type="AlphaFoldDB" id="A0A1I5GY12"/>
<organism evidence="1 2">
    <name type="scientific">Pseudonocardia ammonioxydans</name>
    <dbReference type="NCBI Taxonomy" id="260086"/>
    <lineage>
        <taxon>Bacteria</taxon>
        <taxon>Bacillati</taxon>
        <taxon>Actinomycetota</taxon>
        <taxon>Actinomycetes</taxon>
        <taxon>Pseudonocardiales</taxon>
        <taxon>Pseudonocardiaceae</taxon>
        <taxon>Pseudonocardia</taxon>
    </lineage>
</organism>
<dbReference type="STRING" id="260086.SAMN05216207_10538"/>
<dbReference type="EMBL" id="FOUY01000053">
    <property type="protein sequence ID" value="SFO40938.1"/>
    <property type="molecule type" value="Genomic_DNA"/>
</dbReference>
<dbReference type="InterPro" id="IPR054817">
    <property type="entry name" value="Glycosyl_F510_1955-like"/>
</dbReference>
<dbReference type="SUPFAM" id="SSF110296">
    <property type="entry name" value="Oligoxyloglucan reducing end-specific cellobiohydrolase"/>
    <property type="match status" value="1"/>
</dbReference>
<reference evidence="1 2" key="1">
    <citation type="submission" date="2016-10" db="EMBL/GenBank/DDBJ databases">
        <authorList>
            <person name="de Groot N.N."/>
        </authorList>
    </citation>
    <scope>NUCLEOTIDE SEQUENCE [LARGE SCALE GENOMIC DNA]</scope>
    <source>
        <strain evidence="1 2">CGMCC 4.1877</strain>
    </source>
</reference>
<gene>
    <name evidence="1" type="ORF">SAMN05216207_10538</name>
</gene>
<sequence>MVNRSPAHRTGLPQRRVRPRRAHAFLAAGTALVLAGCGAGSASDTSDTAANTTTADLFAPVGHVHGVGVDPAGGSVVVAGHYGLFALAPDGTLVPRQDPPEAAGPDLMGFTVAGPRTFLASGHPAPDDAGTPNPVGLVRSTDAGTTWEPVSLQGQVDFHSLDVGGTSVVGLDATRGLLMVSSDGGRTWQERAALDALDIAVDPSDGARVLATTENGVAASQDGGSTFRDVTGSPLLAFVSWAGDGAVYGIGPDGTVHASTDRGATWQRRAGTESPPQAITAEPGGRLTIVTNDGIHRSTDGGATLARIA</sequence>
<keyword evidence="2" id="KW-1185">Reference proteome</keyword>
<protein>
    <recommendedName>
        <fullName evidence="3">BNR/Asp-box repeat-containing protein</fullName>
    </recommendedName>
</protein>
<evidence type="ECO:0000313" key="1">
    <source>
        <dbReference type="EMBL" id="SFO40938.1"/>
    </source>
</evidence>
<accession>A0A1I5GY12</accession>
<dbReference type="Proteomes" id="UP000199614">
    <property type="component" value="Unassembled WGS sequence"/>
</dbReference>